<dbReference type="InterPro" id="IPR006379">
    <property type="entry name" value="HAD-SF_hydro_IIB"/>
</dbReference>
<keyword evidence="2" id="KW-1185">Reference proteome</keyword>
<dbReference type="NCBIfam" id="TIGR00099">
    <property type="entry name" value="Cof-subfamily"/>
    <property type="match status" value="1"/>
</dbReference>
<evidence type="ECO:0000313" key="1">
    <source>
        <dbReference type="EMBL" id="TWI54129.1"/>
    </source>
</evidence>
<dbReference type="GO" id="GO:0016791">
    <property type="term" value="F:phosphatase activity"/>
    <property type="evidence" value="ECO:0007669"/>
    <property type="project" value="UniProtKB-ARBA"/>
</dbReference>
<dbReference type="EMBL" id="VLKZ01000010">
    <property type="protein sequence ID" value="TWI54129.1"/>
    <property type="molecule type" value="Genomic_DNA"/>
</dbReference>
<sequence>MKPLIFIDLDGTLLNEQQVISIENINAIEWAQKRGAEVIIATGRAFFDVQHILKQTPLKLRIISANGAAIHDESGLLLNETTMEQNVGKKAIRWLHEQGFYYEVFTPKGIFSPFNSQSLLTIEIDKAFSADPTIDRNSLVNAVAKQRNQQGYLPIHNIEAFLQQEIIYYNILAFTFDEMKREYGKEYFRNDERLTVVTSSPHNFELMDAKASKGFAAVALANRLNLPLTNSLSIGDSGNDLSLFAVTKESAAMGNADSLVQHLATFITKPNSKDGVANAIYHFLKQYPKELVQFVSG</sequence>
<dbReference type="SUPFAM" id="SSF56784">
    <property type="entry name" value="HAD-like"/>
    <property type="match status" value="1"/>
</dbReference>
<name>A0A562QBP6_9BACI</name>
<proteinExistence type="predicted"/>
<dbReference type="Gene3D" id="3.40.50.1000">
    <property type="entry name" value="HAD superfamily/HAD-like"/>
    <property type="match status" value="1"/>
</dbReference>
<dbReference type="GO" id="GO:0000287">
    <property type="term" value="F:magnesium ion binding"/>
    <property type="evidence" value="ECO:0007669"/>
    <property type="project" value="TreeGrafter"/>
</dbReference>
<dbReference type="InterPro" id="IPR023214">
    <property type="entry name" value="HAD_sf"/>
</dbReference>
<dbReference type="Gene3D" id="3.30.1240.10">
    <property type="match status" value="1"/>
</dbReference>
<dbReference type="PROSITE" id="PS01228">
    <property type="entry name" value="COF_1"/>
    <property type="match status" value="1"/>
</dbReference>
<dbReference type="SFLD" id="SFLDG01140">
    <property type="entry name" value="C2.B:_Phosphomannomutase_and_P"/>
    <property type="match status" value="1"/>
</dbReference>
<dbReference type="InterPro" id="IPR000150">
    <property type="entry name" value="Cof"/>
</dbReference>
<gene>
    <name evidence="1" type="ORF">IQ10_03241</name>
</gene>
<dbReference type="Pfam" id="PF08282">
    <property type="entry name" value="Hydrolase_3"/>
    <property type="match status" value="1"/>
</dbReference>
<dbReference type="PANTHER" id="PTHR10000">
    <property type="entry name" value="PHOSPHOSERINE PHOSPHATASE"/>
    <property type="match status" value="1"/>
</dbReference>
<evidence type="ECO:0008006" key="3">
    <source>
        <dbReference type="Google" id="ProtNLM"/>
    </source>
</evidence>
<dbReference type="OrthoDB" id="9806027at2"/>
<accession>A0A562QBP6</accession>
<organism evidence="1 2">
    <name type="scientific">Halalkalibacter nanhaiisediminis</name>
    <dbReference type="NCBI Taxonomy" id="688079"/>
    <lineage>
        <taxon>Bacteria</taxon>
        <taxon>Bacillati</taxon>
        <taxon>Bacillota</taxon>
        <taxon>Bacilli</taxon>
        <taxon>Bacillales</taxon>
        <taxon>Bacillaceae</taxon>
        <taxon>Halalkalibacter</taxon>
    </lineage>
</organism>
<dbReference type="InterPro" id="IPR036412">
    <property type="entry name" value="HAD-like_sf"/>
</dbReference>
<evidence type="ECO:0000313" key="2">
    <source>
        <dbReference type="Proteomes" id="UP000315711"/>
    </source>
</evidence>
<dbReference type="GO" id="GO:0005829">
    <property type="term" value="C:cytosol"/>
    <property type="evidence" value="ECO:0007669"/>
    <property type="project" value="TreeGrafter"/>
</dbReference>
<dbReference type="RefSeq" id="WP_144451442.1">
    <property type="nucleotide sequence ID" value="NZ_VLKZ01000010.1"/>
</dbReference>
<dbReference type="PANTHER" id="PTHR10000:SF55">
    <property type="entry name" value="5-AMINO-6-(5-PHOSPHO-D-RIBITYLAMINO)URACIL PHOSPHATASE YCSE"/>
    <property type="match status" value="1"/>
</dbReference>
<dbReference type="SFLD" id="SFLDS00003">
    <property type="entry name" value="Haloacid_Dehalogenase"/>
    <property type="match status" value="1"/>
</dbReference>
<comment type="caution">
    <text evidence="1">The sequence shown here is derived from an EMBL/GenBank/DDBJ whole genome shotgun (WGS) entry which is preliminary data.</text>
</comment>
<dbReference type="AlphaFoldDB" id="A0A562QBP6"/>
<protein>
    <recommendedName>
        <fullName evidence="3">Cof subfamily protein (Haloacid dehalogenase superfamily)/HAD superfamily hydrolase (TIGR01484 family)</fullName>
    </recommendedName>
</protein>
<dbReference type="Proteomes" id="UP000315711">
    <property type="component" value="Unassembled WGS sequence"/>
</dbReference>
<dbReference type="NCBIfam" id="TIGR01484">
    <property type="entry name" value="HAD-SF-IIB"/>
    <property type="match status" value="1"/>
</dbReference>
<reference evidence="1 2" key="1">
    <citation type="journal article" date="2015" name="Stand. Genomic Sci.">
        <title>Genomic Encyclopedia of Bacterial and Archaeal Type Strains, Phase III: the genomes of soil and plant-associated and newly described type strains.</title>
        <authorList>
            <person name="Whitman W.B."/>
            <person name="Woyke T."/>
            <person name="Klenk H.P."/>
            <person name="Zhou Y."/>
            <person name="Lilburn T.G."/>
            <person name="Beck B.J."/>
            <person name="De Vos P."/>
            <person name="Vandamme P."/>
            <person name="Eisen J.A."/>
            <person name="Garrity G."/>
            <person name="Hugenholtz P."/>
            <person name="Kyrpides N.C."/>
        </authorList>
    </citation>
    <scope>NUCLEOTIDE SEQUENCE [LARGE SCALE GENOMIC DNA]</scope>
    <source>
        <strain evidence="1 2">CGMCC 1.10116</strain>
    </source>
</reference>